<dbReference type="SUPFAM" id="SSF51316">
    <property type="entry name" value="Mss4-like"/>
    <property type="match status" value="1"/>
</dbReference>
<accession>A0A381SJ51</accession>
<evidence type="ECO:0000256" key="3">
    <source>
        <dbReference type="ARBA" id="ARBA00048488"/>
    </source>
</evidence>
<dbReference type="PROSITE" id="PS51790">
    <property type="entry name" value="MSRB"/>
    <property type="match status" value="1"/>
</dbReference>
<dbReference type="EC" id="1.8.4.12" evidence="1"/>
<dbReference type="PANTHER" id="PTHR10173">
    <property type="entry name" value="METHIONINE SULFOXIDE REDUCTASE"/>
    <property type="match status" value="1"/>
</dbReference>
<dbReference type="InterPro" id="IPR002579">
    <property type="entry name" value="Met_Sox_Rdtase_MsrB_dom"/>
</dbReference>
<dbReference type="InterPro" id="IPR011057">
    <property type="entry name" value="Mss4-like_sf"/>
</dbReference>
<evidence type="ECO:0000313" key="5">
    <source>
        <dbReference type="EMBL" id="SVA03449.1"/>
    </source>
</evidence>
<sequence>MTNYNFSQEKKQIQKSDLEWKNDLDNLSYQVLRKSYTERPFTGEYNLHFENGIYKCKGCNQILFSSVNKYESNCGWPSFDKAIPSSIVYIEDLSHNMKRIEIKCSKCDGHLGHVFNDGPKETTGKRYCINSAALSFNKKQ</sequence>
<organism evidence="5">
    <name type="scientific">marine metagenome</name>
    <dbReference type="NCBI Taxonomy" id="408172"/>
    <lineage>
        <taxon>unclassified sequences</taxon>
        <taxon>metagenomes</taxon>
        <taxon>ecological metagenomes</taxon>
    </lineage>
</organism>
<dbReference type="GO" id="GO:0005737">
    <property type="term" value="C:cytoplasm"/>
    <property type="evidence" value="ECO:0007669"/>
    <property type="project" value="TreeGrafter"/>
</dbReference>
<evidence type="ECO:0000256" key="2">
    <source>
        <dbReference type="ARBA" id="ARBA00023002"/>
    </source>
</evidence>
<comment type="catalytic activity">
    <reaction evidence="3">
        <text>L-methionyl-[protein] + [thioredoxin]-disulfide + H2O = L-methionyl-(R)-S-oxide-[protein] + [thioredoxin]-dithiol</text>
        <dbReference type="Rhea" id="RHEA:24164"/>
        <dbReference type="Rhea" id="RHEA-COMP:10698"/>
        <dbReference type="Rhea" id="RHEA-COMP:10700"/>
        <dbReference type="Rhea" id="RHEA-COMP:12313"/>
        <dbReference type="Rhea" id="RHEA-COMP:12314"/>
        <dbReference type="ChEBI" id="CHEBI:15377"/>
        <dbReference type="ChEBI" id="CHEBI:16044"/>
        <dbReference type="ChEBI" id="CHEBI:29950"/>
        <dbReference type="ChEBI" id="CHEBI:45764"/>
        <dbReference type="ChEBI" id="CHEBI:50058"/>
        <dbReference type="EC" id="1.8.4.12"/>
    </reaction>
</comment>
<dbReference type="NCBIfam" id="TIGR00357">
    <property type="entry name" value="peptide-methionine (R)-S-oxide reductase MsrB"/>
    <property type="match status" value="1"/>
</dbReference>
<dbReference type="Gene3D" id="2.170.150.20">
    <property type="entry name" value="Peptide methionine sulfoxide reductase"/>
    <property type="match status" value="1"/>
</dbReference>
<dbReference type="EMBL" id="UINC01003111">
    <property type="protein sequence ID" value="SVA03449.1"/>
    <property type="molecule type" value="Genomic_DNA"/>
</dbReference>
<dbReference type="GO" id="GO:0006979">
    <property type="term" value="P:response to oxidative stress"/>
    <property type="evidence" value="ECO:0007669"/>
    <property type="project" value="InterPro"/>
</dbReference>
<evidence type="ECO:0000256" key="1">
    <source>
        <dbReference type="ARBA" id="ARBA00012499"/>
    </source>
</evidence>
<dbReference type="GO" id="GO:0030091">
    <property type="term" value="P:protein repair"/>
    <property type="evidence" value="ECO:0007669"/>
    <property type="project" value="InterPro"/>
</dbReference>
<feature type="domain" description="MsrB" evidence="4">
    <location>
        <begin position="17"/>
        <end position="139"/>
    </location>
</feature>
<dbReference type="Pfam" id="PF01641">
    <property type="entry name" value="SelR"/>
    <property type="match status" value="1"/>
</dbReference>
<gene>
    <name evidence="5" type="ORF">METZ01_LOCUS56303</name>
</gene>
<evidence type="ECO:0000259" key="4">
    <source>
        <dbReference type="PROSITE" id="PS51790"/>
    </source>
</evidence>
<dbReference type="AlphaFoldDB" id="A0A381SJ51"/>
<protein>
    <recommendedName>
        <fullName evidence="1">peptide-methionine (R)-S-oxide reductase</fullName>
        <ecNumber evidence="1">1.8.4.12</ecNumber>
    </recommendedName>
</protein>
<dbReference type="PANTHER" id="PTHR10173:SF52">
    <property type="entry name" value="METHIONINE-R-SULFOXIDE REDUCTASE B1"/>
    <property type="match status" value="1"/>
</dbReference>
<dbReference type="InterPro" id="IPR028427">
    <property type="entry name" value="Met_Sox_Rdtase_MsrB"/>
</dbReference>
<keyword evidence="2" id="KW-0560">Oxidoreductase</keyword>
<dbReference type="GO" id="GO:0033743">
    <property type="term" value="F:peptide-methionine (R)-S-oxide reductase activity"/>
    <property type="evidence" value="ECO:0007669"/>
    <property type="project" value="UniProtKB-EC"/>
</dbReference>
<reference evidence="5" key="1">
    <citation type="submission" date="2018-05" db="EMBL/GenBank/DDBJ databases">
        <authorList>
            <person name="Lanie J.A."/>
            <person name="Ng W.-L."/>
            <person name="Kazmierczak K.M."/>
            <person name="Andrzejewski T.M."/>
            <person name="Davidsen T.M."/>
            <person name="Wayne K.J."/>
            <person name="Tettelin H."/>
            <person name="Glass J.I."/>
            <person name="Rusch D."/>
            <person name="Podicherti R."/>
            <person name="Tsui H.-C.T."/>
            <person name="Winkler M.E."/>
        </authorList>
    </citation>
    <scope>NUCLEOTIDE SEQUENCE</scope>
</reference>
<name>A0A381SJ51_9ZZZZ</name>
<proteinExistence type="predicted"/>